<proteinExistence type="evidence at transcript level"/>
<protein>
    <submittedName>
        <fullName evidence="2">Uncharacterized protein</fullName>
    </submittedName>
</protein>
<evidence type="ECO:0000313" key="2">
    <source>
        <dbReference type="EMBL" id="ABK41429.1"/>
    </source>
</evidence>
<feature type="transmembrane region" description="Helical" evidence="1">
    <location>
        <begin position="80"/>
        <end position="102"/>
    </location>
</feature>
<name>A0MTB4_TRISP</name>
<sequence>GEDKRSHLSIHRKCLFGQGRKACFENFKFCSVALATIRVFLNNRPHDIVRDFLLLSCFFSFFTFSIALEKMHSFGCGCGCCWTVSGCFVFLLAKAVFTFRAAPATLSPHPLKNTSVDLLHFSPYSSLLSGILTYGHAHYYFVQIMGCAILIFIIVKFDAHFFFVFLCACIV</sequence>
<feature type="non-terminal residue" evidence="2">
    <location>
        <position position="1"/>
    </location>
</feature>
<organism evidence="2">
    <name type="scientific">Trichinella spiralis</name>
    <name type="common">Trichina worm</name>
    <dbReference type="NCBI Taxonomy" id="6334"/>
    <lineage>
        <taxon>Eukaryota</taxon>
        <taxon>Metazoa</taxon>
        <taxon>Ecdysozoa</taxon>
        <taxon>Nematoda</taxon>
        <taxon>Enoplea</taxon>
        <taxon>Dorylaimia</taxon>
        <taxon>Trichinellida</taxon>
        <taxon>Trichinellidae</taxon>
        <taxon>Trichinella</taxon>
    </lineage>
</organism>
<feature type="transmembrane region" description="Helical" evidence="1">
    <location>
        <begin position="137"/>
        <end position="155"/>
    </location>
</feature>
<feature type="transmembrane region" description="Helical" evidence="1">
    <location>
        <begin position="48"/>
        <end position="68"/>
    </location>
</feature>
<dbReference type="EMBL" id="EF041136">
    <property type="protein sequence ID" value="ABK41429.1"/>
    <property type="molecule type" value="mRNA"/>
</dbReference>
<keyword evidence="1" id="KW-0812">Transmembrane</keyword>
<reference evidence="2" key="1">
    <citation type="journal article" date="2007" name="Parasitology">
        <title>Identification of stage-specifically expressed genes of Trichinella spiralis by suppression subtractive hybridization.</title>
        <authorList>
            <person name="Liu M.Y."/>
            <person name="Wang X.L."/>
            <person name="Fu B.Q."/>
            <person name="Li C.Y."/>
            <person name="Wu X.P."/>
            <person name="Le Rhun D."/>
            <person name="Chen Q.J."/>
            <person name="Boireau P."/>
        </authorList>
    </citation>
    <scope>NUCLEOTIDE SEQUENCE</scope>
    <source>
        <strain evidence="2">A3</strain>
    </source>
</reference>
<accession>A0MTB4</accession>
<evidence type="ECO:0000256" key="1">
    <source>
        <dbReference type="SAM" id="Phobius"/>
    </source>
</evidence>
<dbReference type="AlphaFoldDB" id="A0MTB4"/>
<keyword evidence="1" id="KW-0472">Membrane</keyword>
<keyword evidence="1" id="KW-1133">Transmembrane helix</keyword>